<feature type="chain" id="PRO_5020493007" evidence="2">
    <location>
        <begin position="23"/>
        <end position="625"/>
    </location>
</feature>
<accession>A0A4S1CDW0</accession>
<keyword evidence="1" id="KW-0812">Transmembrane</keyword>
<reference evidence="3 4" key="1">
    <citation type="submission" date="2019-04" db="EMBL/GenBank/DDBJ databases">
        <title>Geobacter oryzae sp. nov., ferric-reducing bacteria isolated from paddy soil.</title>
        <authorList>
            <person name="Xu Z."/>
            <person name="Masuda Y."/>
            <person name="Itoh H."/>
            <person name="Senoo K."/>
        </authorList>
    </citation>
    <scope>NUCLEOTIDE SEQUENCE [LARGE SCALE GENOMIC DNA]</scope>
    <source>
        <strain evidence="3 4">Red111</strain>
    </source>
</reference>
<dbReference type="EMBL" id="SRSC01000003">
    <property type="protein sequence ID" value="TGU71675.1"/>
    <property type="molecule type" value="Genomic_DNA"/>
</dbReference>
<feature type="transmembrane region" description="Helical" evidence="1">
    <location>
        <begin position="577"/>
        <end position="602"/>
    </location>
</feature>
<proteinExistence type="predicted"/>
<sequence>MVKRLFASALCAALLFPAFASAAALDDYYLARFGHEASVAKALSSVQSQTTHAERCRTGFFRQLKKDWSRLEAPTQKVLAKYLARPSLSKEKTCTPVGGHFTIHYTTSGGDAVDTTDNNGNGVPDWVETVAGVFEYVYSVEVEKMGYHPPPDASYDVYLQDLATDGVYGYTQNDSAPVTGSSVSYSSWIQIDRSFASPIFSPYTPITSLRITAAHEFHHAIQFGYNAYFDTAFAEMTSTWMEDEVYDSGNQLYDYLWAYMSSVGTVAVNAGVRGGTEYGRWIFNRYLTELQQSRTVIRAVWTDLAAQPRPNNTSSPDLGIEIPFIPSLDTALQGNIGNNFVGFAKRMLMHDWESHLIDLQLIPTVPPAQINTVDGTIPAPAISLPTPYTFQVYKYLPANPGGTLKITFTSLPASVVVAAEKIGTSGITEYPYNASTQSITVPLFEAGDVVYLIACNNGNGDLSDPVAVSPAFPADNVTVTDGTGLGNDGLVLDANRLTIPAQSGGGGGGGGGGCFIATAAYGSYLHPKVAELRAFRDHWLMTNAPGRLFVSAYCRLSPPIADVIAGHEWMKSGVRGMLLPLIFAVEHPMAALMLLLFMSAAVMRQGARRLRAVSLRGRSNAALGR</sequence>
<dbReference type="RefSeq" id="WP_135871469.1">
    <property type="nucleotide sequence ID" value="NZ_SRSC01000003.1"/>
</dbReference>
<comment type="caution">
    <text evidence="3">The sequence shown here is derived from an EMBL/GenBank/DDBJ whole genome shotgun (WGS) entry which is preliminary data.</text>
</comment>
<keyword evidence="4" id="KW-1185">Reference proteome</keyword>
<dbReference type="AlphaFoldDB" id="A0A4S1CDW0"/>
<name>A0A4S1CDW0_9BACT</name>
<dbReference type="Proteomes" id="UP000306416">
    <property type="component" value="Unassembled WGS sequence"/>
</dbReference>
<keyword evidence="1" id="KW-0472">Membrane</keyword>
<feature type="signal peptide" evidence="2">
    <location>
        <begin position="1"/>
        <end position="22"/>
    </location>
</feature>
<evidence type="ECO:0000256" key="1">
    <source>
        <dbReference type="SAM" id="Phobius"/>
    </source>
</evidence>
<keyword evidence="1" id="KW-1133">Transmembrane helix</keyword>
<dbReference type="NCBIfam" id="NF041770">
    <property type="entry name" value="CFI_box_CTERM"/>
    <property type="match status" value="1"/>
</dbReference>
<evidence type="ECO:0000256" key="2">
    <source>
        <dbReference type="SAM" id="SignalP"/>
    </source>
</evidence>
<gene>
    <name evidence="3" type="ORF">E4633_15325</name>
</gene>
<dbReference type="InterPro" id="IPR049886">
    <property type="entry name" value="CFI_box_CTERM_dom"/>
</dbReference>
<protein>
    <submittedName>
        <fullName evidence="3">Uncharacterized protein</fullName>
    </submittedName>
</protein>
<keyword evidence="2" id="KW-0732">Signal</keyword>
<dbReference type="NCBIfam" id="NF045524">
    <property type="entry name" value="MXAN_6640_HExxH"/>
    <property type="match status" value="1"/>
</dbReference>
<evidence type="ECO:0000313" key="3">
    <source>
        <dbReference type="EMBL" id="TGU71675.1"/>
    </source>
</evidence>
<evidence type="ECO:0000313" key="4">
    <source>
        <dbReference type="Proteomes" id="UP000306416"/>
    </source>
</evidence>
<organism evidence="3 4">
    <name type="scientific">Geomonas terrae</name>
    <dbReference type="NCBI Taxonomy" id="2562681"/>
    <lineage>
        <taxon>Bacteria</taxon>
        <taxon>Pseudomonadati</taxon>
        <taxon>Thermodesulfobacteriota</taxon>
        <taxon>Desulfuromonadia</taxon>
        <taxon>Geobacterales</taxon>
        <taxon>Geobacteraceae</taxon>
        <taxon>Geomonas</taxon>
    </lineage>
</organism>